<dbReference type="InterPro" id="IPR003717">
    <property type="entry name" value="RecO"/>
</dbReference>
<protein>
    <submittedName>
        <fullName evidence="6">Recombination protein O N-terminal domain-containing protein</fullName>
    </submittedName>
</protein>
<evidence type="ECO:0000313" key="7">
    <source>
        <dbReference type="Proteomes" id="UP000704960"/>
    </source>
</evidence>
<proteinExistence type="predicted"/>
<dbReference type="Gene3D" id="2.40.50.140">
    <property type="entry name" value="Nucleic acid-binding proteins"/>
    <property type="match status" value="1"/>
</dbReference>
<evidence type="ECO:0000256" key="1">
    <source>
        <dbReference type="ARBA" id="ARBA00022763"/>
    </source>
</evidence>
<keyword evidence="2" id="KW-0233">DNA recombination</keyword>
<gene>
    <name evidence="6" type="ORF">HY474_00500</name>
</gene>
<dbReference type="GO" id="GO:0006302">
    <property type="term" value="P:double-strand break repair"/>
    <property type="evidence" value="ECO:0007669"/>
    <property type="project" value="TreeGrafter"/>
</dbReference>
<dbReference type="InterPro" id="IPR022572">
    <property type="entry name" value="DNA_rep/recomb_RecO_N"/>
</dbReference>
<dbReference type="AlphaFoldDB" id="A0A932YWA4"/>
<dbReference type="PANTHER" id="PTHR33991:SF1">
    <property type="entry name" value="DNA REPAIR PROTEIN RECO"/>
    <property type="match status" value="1"/>
</dbReference>
<evidence type="ECO:0000256" key="3">
    <source>
        <dbReference type="ARBA" id="ARBA00023204"/>
    </source>
</evidence>
<feature type="domain" description="DNA replication/recombination mediator RecO N-terminal" evidence="5">
    <location>
        <begin position="2"/>
        <end position="72"/>
    </location>
</feature>
<organism evidence="6 7">
    <name type="scientific">Candidatus Sungiibacteriota bacterium</name>
    <dbReference type="NCBI Taxonomy" id="2750080"/>
    <lineage>
        <taxon>Bacteria</taxon>
        <taxon>Candidatus Sungiibacteriota</taxon>
    </lineage>
</organism>
<dbReference type="Proteomes" id="UP000704960">
    <property type="component" value="Unassembled WGS sequence"/>
</dbReference>
<sequence>MHHSRALILKKEAWGEADWRVTALSADFGKIRLLAQGARKHGAKLQGHLEPGAISEISFVVGRNGYRLTTARLEVFPDKSRNFLEKLAALLALLETLDRNLLEERDQARELLATAEAALAILETARDSAAIRRGAVWFHARLLIFLGLFPSPLSPEAGTISALREFAVSPPSLLGAIETEPVMLERELAWLTRRLGSAFTPIQAQNRVY</sequence>
<dbReference type="Pfam" id="PF11967">
    <property type="entry name" value="RecO_N"/>
    <property type="match status" value="1"/>
</dbReference>
<evidence type="ECO:0000256" key="2">
    <source>
        <dbReference type="ARBA" id="ARBA00023172"/>
    </source>
</evidence>
<dbReference type="EMBL" id="JACQMJ010000004">
    <property type="protein sequence ID" value="MBI4132094.1"/>
    <property type="molecule type" value="Genomic_DNA"/>
</dbReference>
<reference evidence="6" key="1">
    <citation type="submission" date="2020-07" db="EMBL/GenBank/DDBJ databases">
        <title>Huge and variable diversity of episymbiotic CPR bacteria and DPANN archaea in groundwater ecosystems.</title>
        <authorList>
            <person name="He C.Y."/>
            <person name="Keren R."/>
            <person name="Whittaker M."/>
            <person name="Farag I.F."/>
            <person name="Doudna J."/>
            <person name="Cate J.H.D."/>
            <person name="Banfield J.F."/>
        </authorList>
    </citation>
    <scope>NUCLEOTIDE SEQUENCE</scope>
    <source>
        <strain evidence="6">NC_groundwater_1226_Ag_S-0.1um_59_124</strain>
    </source>
</reference>
<keyword evidence="1" id="KW-0227">DNA damage</keyword>
<dbReference type="GO" id="GO:0043590">
    <property type="term" value="C:bacterial nucleoid"/>
    <property type="evidence" value="ECO:0007669"/>
    <property type="project" value="TreeGrafter"/>
</dbReference>
<keyword evidence="4" id="KW-0175">Coiled coil</keyword>
<comment type="caution">
    <text evidence="6">The sequence shown here is derived from an EMBL/GenBank/DDBJ whole genome shotgun (WGS) entry which is preliminary data.</text>
</comment>
<dbReference type="SUPFAM" id="SSF50249">
    <property type="entry name" value="Nucleic acid-binding proteins"/>
    <property type="match status" value="1"/>
</dbReference>
<accession>A0A932YWA4</accession>
<dbReference type="PANTHER" id="PTHR33991">
    <property type="entry name" value="DNA REPAIR PROTEIN RECO"/>
    <property type="match status" value="1"/>
</dbReference>
<keyword evidence="3" id="KW-0234">DNA repair</keyword>
<evidence type="ECO:0000313" key="6">
    <source>
        <dbReference type="EMBL" id="MBI4132094.1"/>
    </source>
</evidence>
<feature type="coiled-coil region" evidence="4">
    <location>
        <begin position="87"/>
        <end position="125"/>
    </location>
</feature>
<dbReference type="GO" id="GO:0006310">
    <property type="term" value="P:DNA recombination"/>
    <property type="evidence" value="ECO:0007669"/>
    <property type="project" value="UniProtKB-KW"/>
</dbReference>
<evidence type="ECO:0000256" key="4">
    <source>
        <dbReference type="SAM" id="Coils"/>
    </source>
</evidence>
<name>A0A932YWA4_9BACT</name>
<dbReference type="InterPro" id="IPR012340">
    <property type="entry name" value="NA-bd_OB-fold"/>
</dbReference>
<evidence type="ECO:0000259" key="5">
    <source>
        <dbReference type="Pfam" id="PF11967"/>
    </source>
</evidence>